<dbReference type="Pfam" id="PF14299">
    <property type="entry name" value="PP2"/>
    <property type="match status" value="1"/>
</dbReference>
<evidence type="ECO:0000259" key="1">
    <source>
        <dbReference type="PROSITE" id="PS50181"/>
    </source>
</evidence>
<dbReference type="SMART" id="SM00256">
    <property type="entry name" value="FBOX"/>
    <property type="match status" value="1"/>
</dbReference>
<dbReference type="CDD" id="cd22162">
    <property type="entry name" value="F-box_AtSKIP3-like"/>
    <property type="match status" value="1"/>
</dbReference>
<dbReference type="PROSITE" id="PS50181">
    <property type="entry name" value="FBOX"/>
    <property type="match status" value="1"/>
</dbReference>
<dbReference type="STRING" id="3750.A0A498K362"/>
<dbReference type="InterPro" id="IPR036047">
    <property type="entry name" value="F-box-like_dom_sf"/>
</dbReference>
<dbReference type="InterPro" id="IPR001810">
    <property type="entry name" value="F-box_dom"/>
</dbReference>
<dbReference type="PANTHER" id="PTHR32278:SF11">
    <property type="entry name" value="F-BOX DOMAIN-CONTAINING PROTEIN"/>
    <property type="match status" value="1"/>
</dbReference>
<dbReference type="AlphaFoldDB" id="A0A498K362"/>
<feature type="domain" description="F-box" evidence="1">
    <location>
        <begin position="1"/>
        <end position="46"/>
    </location>
</feature>
<protein>
    <recommendedName>
        <fullName evidence="1">F-box domain-containing protein</fullName>
    </recommendedName>
</protein>
<dbReference type="Gene3D" id="1.20.1280.50">
    <property type="match status" value="1"/>
</dbReference>
<evidence type="ECO:0000313" key="3">
    <source>
        <dbReference type="Proteomes" id="UP000290289"/>
    </source>
</evidence>
<evidence type="ECO:0000313" key="2">
    <source>
        <dbReference type="EMBL" id="RXI01798.1"/>
    </source>
</evidence>
<gene>
    <name evidence="2" type="ORF">DVH24_015147</name>
</gene>
<name>A0A498K362_MALDO</name>
<keyword evidence="3" id="KW-1185">Reference proteome</keyword>
<dbReference type="InterPro" id="IPR025886">
    <property type="entry name" value="PP2-like"/>
</dbReference>
<sequence>MNFDHLPEDCFAHILSFTSPGDACRSSLVSSSFRATADADSVWRKFLPSDHKQILSRFVSPIAYSSSKDLFMKLCSPNLIDGGDKMFFVEKSTGKKCYMLSARDLSISWGSHPLYWTWRPCLQSRSKFRFAEVAELRTIWWLEICGTTNTQMLSQKTVYGAYLIIKIANRAYGLDTLPSEVSLEVGSYKSQGSIYLSKRNDIKSGKQASSEHEHFPKVVRASRSRVLDEDRGGSKRGDGWMEVEIGSFYNGECDEKDVRMSLREVKGVHLKAGLIVEGIELRPKQ</sequence>
<dbReference type="Proteomes" id="UP000290289">
    <property type="component" value="Chromosome 4"/>
</dbReference>
<reference evidence="2 3" key="1">
    <citation type="submission" date="2018-10" db="EMBL/GenBank/DDBJ databases">
        <title>A high-quality apple genome assembly.</title>
        <authorList>
            <person name="Hu J."/>
        </authorList>
    </citation>
    <scope>NUCLEOTIDE SEQUENCE [LARGE SCALE GENOMIC DNA]</scope>
    <source>
        <strain evidence="3">cv. HFTH1</strain>
        <tissue evidence="2">Young leaf</tissue>
    </source>
</reference>
<dbReference type="PANTHER" id="PTHR32278">
    <property type="entry name" value="F-BOX DOMAIN-CONTAINING PROTEIN"/>
    <property type="match status" value="1"/>
</dbReference>
<comment type="caution">
    <text evidence="2">The sequence shown here is derived from an EMBL/GenBank/DDBJ whole genome shotgun (WGS) entry which is preliminary data.</text>
</comment>
<dbReference type="EMBL" id="RDQH01000330">
    <property type="protein sequence ID" value="RXI01798.1"/>
    <property type="molecule type" value="Genomic_DNA"/>
</dbReference>
<dbReference type="SUPFAM" id="SSF81383">
    <property type="entry name" value="F-box domain"/>
    <property type="match status" value="1"/>
</dbReference>
<dbReference type="Pfam" id="PF12937">
    <property type="entry name" value="F-box-like"/>
    <property type="match status" value="1"/>
</dbReference>
<proteinExistence type="predicted"/>
<accession>A0A498K362</accession>
<organism evidence="2 3">
    <name type="scientific">Malus domestica</name>
    <name type="common">Apple</name>
    <name type="synonym">Pyrus malus</name>
    <dbReference type="NCBI Taxonomy" id="3750"/>
    <lineage>
        <taxon>Eukaryota</taxon>
        <taxon>Viridiplantae</taxon>
        <taxon>Streptophyta</taxon>
        <taxon>Embryophyta</taxon>
        <taxon>Tracheophyta</taxon>
        <taxon>Spermatophyta</taxon>
        <taxon>Magnoliopsida</taxon>
        <taxon>eudicotyledons</taxon>
        <taxon>Gunneridae</taxon>
        <taxon>Pentapetalae</taxon>
        <taxon>rosids</taxon>
        <taxon>fabids</taxon>
        <taxon>Rosales</taxon>
        <taxon>Rosaceae</taxon>
        <taxon>Amygdaloideae</taxon>
        <taxon>Maleae</taxon>
        <taxon>Malus</taxon>
    </lineage>
</organism>